<keyword evidence="4" id="KW-0804">Transcription</keyword>
<keyword evidence="3" id="KW-0731">Sigma factor</keyword>
<feature type="domain" description="RNA polymerase sigma-70 region 2" evidence="5">
    <location>
        <begin position="8"/>
        <end position="75"/>
    </location>
</feature>
<evidence type="ECO:0000256" key="2">
    <source>
        <dbReference type="ARBA" id="ARBA00023015"/>
    </source>
</evidence>
<evidence type="ECO:0000256" key="3">
    <source>
        <dbReference type="ARBA" id="ARBA00023082"/>
    </source>
</evidence>
<evidence type="ECO:0000259" key="6">
    <source>
        <dbReference type="Pfam" id="PF08281"/>
    </source>
</evidence>
<dbReference type="InterPro" id="IPR007627">
    <property type="entry name" value="RNA_pol_sigma70_r2"/>
</dbReference>
<dbReference type="CDD" id="cd06171">
    <property type="entry name" value="Sigma70_r4"/>
    <property type="match status" value="1"/>
</dbReference>
<protein>
    <submittedName>
        <fullName evidence="7">RNA polymerase sigma-70 factor</fullName>
    </submittedName>
</protein>
<proteinExistence type="inferred from homology"/>
<comment type="similarity">
    <text evidence="1">Belongs to the sigma-70 factor family. ECF subfamily.</text>
</comment>
<evidence type="ECO:0000313" key="8">
    <source>
        <dbReference type="Proteomes" id="UP000616201"/>
    </source>
</evidence>
<dbReference type="Gene3D" id="1.10.10.10">
    <property type="entry name" value="Winged helix-like DNA-binding domain superfamily/Winged helix DNA-binding domain"/>
    <property type="match status" value="1"/>
</dbReference>
<feature type="domain" description="RNA polymerase sigma factor 70 region 4 type 2" evidence="6">
    <location>
        <begin position="107"/>
        <end position="156"/>
    </location>
</feature>
<dbReference type="PANTHER" id="PTHR43133:SF46">
    <property type="entry name" value="RNA POLYMERASE SIGMA-70 FACTOR ECF SUBFAMILY"/>
    <property type="match status" value="1"/>
</dbReference>
<dbReference type="InterPro" id="IPR013249">
    <property type="entry name" value="RNA_pol_sigma70_r4_t2"/>
</dbReference>
<dbReference type="InterPro" id="IPR039425">
    <property type="entry name" value="RNA_pol_sigma-70-like"/>
</dbReference>
<dbReference type="Pfam" id="PF08281">
    <property type="entry name" value="Sigma70_r4_2"/>
    <property type="match status" value="1"/>
</dbReference>
<dbReference type="Proteomes" id="UP000616201">
    <property type="component" value="Unassembled WGS sequence"/>
</dbReference>
<keyword evidence="8" id="KW-1185">Reference proteome</keyword>
<keyword evidence="2" id="KW-0805">Transcription regulation</keyword>
<comment type="caution">
    <text evidence="7">The sequence shown here is derived from an EMBL/GenBank/DDBJ whole genome shotgun (WGS) entry which is preliminary data.</text>
</comment>
<gene>
    <name evidence="7" type="ORF">C4F49_06715</name>
</gene>
<dbReference type="RefSeq" id="WP_196935307.1">
    <property type="nucleotide sequence ID" value="NZ_MU158698.1"/>
</dbReference>
<reference evidence="7" key="1">
    <citation type="submission" date="2018-02" db="EMBL/GenBank/DDBJ databases">
        <authorList>
            <person name="Vasarhelyi B.M."/>
            <person name="Deshmukh S."/>
            <person name="Balint B."/>
            <person name="Kukolya J."/>
        </authorList>
    </citation>
    <scope>NUCLEOTIDE SEQUENCE</scope>
    <source>
        <strain evidence="7">KB22</strain>
    </source>
</reference>
<dbReference type="InterPro" id="IPR036388">
    <property type="entry name" value="WH-like_DNA-bd_sf"/>
</dbReference>
<dbReference type="InterPro" id="IPR014284">
    <property type="entry name" value="RNA_pol_sigma-70_dom"/>
</dbReference>
<organism evidence="7 8">
    <name type="scientific">Sphingobacterium hungaricum</name>
    <dbReference type="NCBI Taxonomy" id="2082723"/>
    <lineage>
        <taxon>Bacteria</taxon>
        <taxon>Pseudomonadati</taxon>
        <taxon>Bacteroidota</taxon>
        <taxon>Sphingobacteriia</taxon>
        <taxon>Sphingobacteriales</taxon>
        <taxon>Sphingobacteriaceae</taxon>
        <taxon>Sphingobacterium</taxon>
    </lineage>
</organism>
<dbReference type="PANTHER" id="PTHR43133">
    <property type="entry name" value="RNA POLYMERASE ECF-TYPE SIGMA FACTO"/>
    <property type="match status" value="1"/>
</dbReference>
<evidence type="ECO:0000256" key="1">
    <source>
        <dbReference type="ARBA" id="ARBA00010641"/>
    </source>
</evidence>
<dbReference type="EMBL" id="PRDK01000004">
    <property type="protein sequence ID" value="MBE8713365.1"/>
    <property type="molecule type" value="Genomic_DNA"/>
</dbReference>
<dbReference type="SUPFAM" id="SSF88946">
    <property type="entry name" value="Sigma2 domain of RNA polymerase sigma factors"/>
    <property type="match status" value="1"/>
</dbReference>
<dbReference type="GO" id="GO:0006352">
    <property type="term" value="P:DNA-templated transcription initiation"/>
    <property type="evidence" value="ECO:0007669"/>
    <property type="project" value="InterPro"/>
</dbReference>
<name>A0A928UUB2_9SPHI</name>
<dbReference type="Pfam" id="PF04542">
    <property type="entry name" value="Sigma70_r2"/>
    <property type="match status" value="1"/>
</dbReference>
<sequence length="175" mass="20319">MDELASNLFKKYFKGLCYFGWKLIGDAQIAEDLAQDAFTAYLLKKDSISSDEISIKSFLYTNVKFAAYNISRKNKVIDTYWHKTKYSEMDDVDIENSIIQAEFYSKVSQAMVKLPTACQEICRMGYLDGYSNEEISKILQLSVNTVKTQKRRGIEAIRRLIKPELLVFFCVFLFF</sequence>
<dbReference type="SUPFAM" id="SSF88659">
    <property type="entry name" value="Sigma3 and sigma4 domains of RNA polymerase sigma factors"/>
    <property type="match status" value="1"/>
</dbReference>
<dbReference type="GO" id="GO:0016987">
    <property type="term" value="F:sigma factor activity"/>
    <property type="evidence" value="ECO:0007669"/>
    <property type="project" value="UniProtKB-KW"/>
</dbReference>
<dbReference type="AlphaFoldDB" id="A0A928UUB2"/>
<accession>A0A928UUB2</accession>
<evidence type="ECO:0000313" key="7">
    <source>
        <dbReference type="EMBL" id="MBE8713365.1"/>
    </source>
</evidence>
<dbReference type="GO" id="GO:0003677">
    <property type="term" value="F:DNA binding"/>
    <property type="evidence" value="ECO:0007669"/>
    <property type="project" value="InterPro"/>
</dbReference>
<dbReference type="InterPro" id="IPR013324">
    <property type="entry name" value="RNA_pol_sigma_r3/r4-like"/>
</dbReference>
<evidence type="ECO:0000256" key="4">
    <source>
        <dbReference type="ARBA" id="ARBA00023163"/>
    </source>
</evidence>
<dbReference type="InterPro" id="IPR013325">
    <property type="entry name" value="RNA_pol_sigma_r2"/>
</dbReference>
<dbReference type="Gene3D" id="1.10.1740.10">
    <property type="match status" value="1"/>
</dbReference>
<evidence type="ECO:0000259" key="5">
    <source>
        <dbReference type="Pfam" id="PF04542"/>
    </source>
</evidence>
<dbReference type="NCBIfam" id="TIGR02937">
    <property type="entry name" value="sigma70-ECF"/>
    <property type="match status" value="1"/>
</dbReference>